<reference evidence="4 5" key="1">
    <citation type="submission" date="2019-06" db="EMBL/GenBank/DDBJ databases">
        <title>Vibrio cholerae phylogeny based on whole-genome sequencing reveals genetic diversity and population strucutre.</title>
        <authorList>
            <person name="Zhiqiu Y."/>
            <person name="Bin L."/>
            <person name="Lingyan J."/>
        </authorList>
    </citation>
    <scope>NUCLEOTIDE SEQUENCE [LARGE SCALE GENOMIC DNA]</scope>
    <source>
        <strain evidence="4 5">N2814</strain>
    </source>
</reference>
<gene>
    <name evidence="4" type="primary">virB11</name>
    <name evidence="4" type="ORF">FXF03_00690</name>
</gene>
<feature type="domain" description="Bacterial type II secretion system protein E" evidence="3">
    <location>
        <begin position="144"/>
        <end position="314"/>
    </location>
</feature>
<evidence type="ECO:0000256" key="2">
    <source>
        <dbReference type="RuleBase" id="RU366071"/>
    </source>
</evidence>
<dbReference type="NCBIfam" id="TIGR02788">
    <property type="entry name" value="VirB11"/>
    <property type="match status" value="1"/>
</dbReference>
<evidence type="ECO:0000313" key="5">
    <source>
        <dbReference type="Proteomes" id="UP000323819"/>
    </source>
</evidence>
<sequence length="339" mass="37659">MSDFAFDSSTTVRDLLERSGLQRILNLAGLTEVAVNEPYQVWYDRGNGWESEAMPELSFDTCWDLAKSLAVFAGLSIPLGILNPIASVILPDGERGQIAVPPVTLQGVISMTFRKPSLSRFTLSDYEKSGRFSKVVSRSAMQVELSPLQKHLLDLKESNIADFFKAAVENNLNILLVGGTGSGKTTAMKAMVDHYPKSARIFTVEDVHELSLPNHPNHLHLFYKQGGTTPKQLIESCMRMKPDHVLLAELRGDEAWTYLEMLNTGHEGSITTIHANDCQSAPARLAGLVKQSPVGQTLDMAHIMRTIKTSIDVIAFFNHTYLTELYFEPLEKIRLLNQA</sequence>
<dbReference type="Proteomes" id="UP000323819">
    <property type="component" value="Unassembled WGS sequence"/>
</dbReference>
<evidence type="ECO:0000259" key="3">
    <source>
        <dbReference type="Pfam" id="PF00437"/>
    </source>
</evidence>
<comment type="similarity">
    <text evidence="1 2">Belongs to the GSP E family.</text>
</comment>
<comment type="caution">
    <text evidence="4">The sequence shown here is derived from an EMBL/GenBank/DDBJ whole genome shotgun (WGS) entry which is preliminary data.</text>
</comment>
<dbReference type="GO" id="GO:0005524">
    <property type="term" value="F:ATP binding"/>
    <property type="evidence" value="ECO:0007669"/>
    <property type="project" value="UniProtKB-UniRule"/>
</dbReference>
<keyword evidence="2" id="KW-0547">Nucleotide-binding</keyword>
<protein>
    <recommendedName>
        <fullName evidence="2">Type IV secretion system protein</fullName>
    </recommendedName>
</protein>
<dbReference type="SUPFAM" id="SSF52540">
    <property type="entry name" value="P-loop containing nucleoside triphosphate hydrolases"/>
    <property type="match status" value="1"/>
</dbReference>
<comment type="function">
    <text evidence="2">Part of the Type IV secretion system.</text>
</comment>
<keyword evidence="2" id="KW-0067">ATP-binding</keyword>
<proteinExistence type="inferred from homology"/>
<dbReference type="InterPro" id="IPR014155">
    <property type="entry name" value="VirB11"/>
</dbReference>
<dbReference type="InterPro" id="IPR001482">
    <property type="entry name" value="T2SS/T4SS_dom"/>
</dbReference>
<name>A0ABD7SRT0_VIBCL</name>
<dbReference type="AlphaFoldDB" id="A0ABD7SRT0"/>
<evidence type="ECO:0000313" key="4">
    <source>
        <dbReference type="EMBL" id="TXX67518.1"/>
    </source>
</evidence>
<organism evidence="4 5">
    <name type="scientific">Vibrio cholerae</name>
    <dbReference type="NCBI Taxonomy" id="666"/>
    <lineage>
        <taxon>Bacteria</taxon>
        <taxon>Pseudomonadati</taxon>
        <taxon>Pseudomonadota</taxon>
        <taxon>Gammaproteobacteria</taxon>
        <taxon>Vibrionales</taxon>
        <taxon>Vibrionaceae</taxon>
        <taxon>Vibrio</taxon>
    </lineage>
</organism>
<dbReference type="InterPro" id="IPR027417">
    <property type="entry name" value="P-loop_NTPase"/>
</dbReference>
<dbReference type="EMBL" id="VSIJ01000002">
    <property type="protein sequence ID" value="TXX67518.1"/>
    <property type="molecule type" value="Genomic_DNA"/>
</dbReference>
<dbReference type="CDD" id="cd01130">
    <property type="entry name" value="VirB11-like_ATPase"/>
    <property type="match status" value="1"/>
</dbReference>
<accession>A0ABD7SRT0</accession>
<dbReference type="Gene3D" id="3.30.450.90">
    <property type="match status" value="1"/>
</dbReference>
<dbReference type="RefSeq" id="WP_148521263.1">
    <property type="nucleotide sequence ID" value="NZ_JAGWDN010000017.1"/>
</dbReference>
<dbReference type="Pfam" id="PF00437">
    <property type="entry name" value="T2SSE"/>
    <property type="match status" value="1"/>
</dbReference>
<dbReference type="PANTHER" id="PTHR30486:SF6">
    <property type="entry name" value="TYPE IV PILUS RETRACTATION ATPASE PILT"/>
    <property type="match status" value="1"/>
</dbReference>
<dbReference type="InterPro" id="IPR050921">
    <property type="entry name" value="T4SS_GSP_E_ATPase"/>
</dbReference>
<evidence type="ECO:0000256" key="1">
    <source>
        <dbReference type="ARBA" id="ARBA00006611"/>
    </source>
</evidence>
<dbReference type="GO" id="GO:0043684">
    <property type="term" value="C:type IV secretion system complex"/>
    <property type="evidence" value="ECO:0007669"/>
    <property type="project" value="UniProtKB-UniRule"/>
</dbReference>
<dbReference type="PANTHER" id="PTHR30486">
    <property type="entry name" value="TWITCHING MOTILITY PROTEIN PILT"/>
    <property type="match status" value="1"/>
</dbReference>
<dbReference type="Gene3D" id="3.40.50.300">
    <property type="entry name" value="P-loop containing nucleotide triphosphate hydrolases"/>
    <property type="match status" value="1"/>
</dbReference>